<evidence type="ECO:0000313" key="5">
    <source>
        <dbReference type="EMBL" id="CAG2240474.1"/>
    </source>
</evidence>
<name>A0A8S3U990_MYTED</name>
<accession>A0A8S3U990</accession>
<dbReference type="GO" id="GO:0045010">
    <property type="term" value="P:actin nucleation"/>
    <property type="evidence" value="ECO:0007669"/>
    <property type="project" value="InterPro"/>
</dbReference>
<dbReference type="GO" id="GO:0051015">
    <property type="term" value="F:actin filament binding"/>
    <property type="evidence" value="ECO:0007669"/>
    <property type="project" value="TreeGrafter"/>
</dbReference>
<reference evidence="5" key="1">
    <citation type="submission" date="2021-03" db="EMBL/GenBank/DDBJ databases">
        <authorList>
            <person name="Bekaert M."/>
        </authorList>
    </citation>
    <scope>NUCLEOTIDE SEQUENCE</scope>
</reference>
<dbReference type="GO" id="GO:0008017">
    <property type="term" value="F:microtubule binding"/>
    <property type="evidence" value="ECO:0007669"/>
    <property type="project" value="InterPro"/>
</dbReference>
<evidence type="ECO:0000259" key="4">
    <source>
        <dbReference type="PROSITE" id="PS51444"/>
    </source>
</evidence>
<dbReference type="GO" id="GO:0005737">
    <property type="term" value="C:cytoplasm"/>
    <property type="evidence" value="ECO:0007669"/>
    <property type="project" value="TreeGrafter"/>
</dbReference>
<evidence type="ECO:0000256" key="1">
    <source>
        <dbReference type="ARBA" id="ARBA00005271"/>
    </source>
</evidence>
<gene>
    <name evidence="5" type="ORF">MEDL_52780</name>
</gene>
<dbReference type="InterPro" id="IPR001265">
    <property type="entry name" value="Formin_Cappuccino_subfam"/>
</dbReference>
<dbReference type="OrthoDB" id="427644at2759"/>
<feature type="compositionally biased region" description="Pro residues" evidence="3">
    <location>
        <begin position="1108"/>
        <end position="1149"/>
    </location>
</feature>
<feature type="compositionally biased region" description="Polar residues" evidence="3">
    <location>
        <begin position="201"/>
        <end position="219"/>
    </location>
</feature>
<feature type="compositionally biased region" description="Polar residues" evidence="3">
    <location>
        <begin position="233"/>
        <end position="262"/>
    </location>
</feature>
<comment type="caution">
    <text evidence="5">The sequence shown here is derived from an EMBL/GenBank/DDBJ whole genome shotgun (WGS) entry which is preliminary data.</text>
</comment>
<feature type="compositionally biased region" description="Polar residues" evidence="3">
    <location>
        <begin position="554"/>
        <end position="605"/>
    </location>
</feature>
<evidence type="ECO:0000256" key="2">
    <source>
        <dbReference type="SAM" id="Coils"/>
    </source>
</evidence>
<proteinExistence type="inferred from homology"/>
<feature type="compositionally biased region" description="Polar residues" evidence="3">
    <location>
        <begin position="482"/>
        <end position="504"/>
    </location>
</feature>
<dbReference type="PROSITE" id="PS51444">
    <property type="entry name" value="FH2"/>
    <property type="match status" value="1"/>
</dbReference>
<feature type="compositionally biased region" description="Polar residues" evidence="3">
    <location>
        <begin position="436"/>
        <end position="468"/>
    </location>
</feature>
<dbReference type="EMBL" id="CAJPWZ010002562">
    <property type="protein sequence ID" value="CAG2240474.1"/>
    <property type="molecule type" value="Genomic_DNA"/>
</dbReference>
<feature type="region of interest" description="Disordered" evidence="3">
    <location>
        <begin position="333"/>
        <end position="376"/>
    </location>
</feature>
<dbReference type="SMART" id="SM00498">
    <property type="entry name" value="FH2"/>
    <property type="match status" value="1"/>
</dbReference>
<protein>
    <submittedName>
        <fullName evidence="5">FMN2</fullName>
    </submittedName>
</protein>
<comment type="similarity">
    <text evidence="1">Belongs to the formin homology family. Cappuccino subfamily.</text>
</comment>
<feature type="region of interest" description="Disordered" evidence="3">
    <location>
        <begin position="421"/>
        <end position="644"/>
    </location>
</feature>
<dbReference type="Proteomes" id="UP000683360">
    <property type="component" value="Unassembled WGS sequence"/>
</dbReference>
<feature type="coiled-coil region" evidence="2">
    <location>
        <begin position="990"/>
        <end position="1017"/>
    </location>
</feature>
<feature type="compositionally biased region" description="Polar residues" evidence="3">
    <location>
        <begin position="92"/>
        <end position="105"/>
    </location>
</feature>
<feature type="compositionally biased region" description="Polar residues" evidence="3">
    <location>
        <begin position="33"/>
        <end position="61"/>
    </location>
</feature>
<organism evidence="5 6">
    <name type="scientific">Mytilus edulis</name>
    <name type="common">Blue mussel</name>
    <dbReference type="NCBI Taxonomy" id="6550"/>
    <lineage>
        <taxon>Eukaryota</taxon>
        <taxon>Metazoa</taxon>
        <taxon>Spiralia</taxon>
        <taxon>Lophotrochozoa</taxon>
        <taxon>Mollusca</taxon>
        <taxon>Bivalvia</taxon>
        <taxon>Autobranchia</taxon>
        <taxon>Pteriomorphia</taxon>
        <taxon>Mytilida</taxon>
        <taxon>Mytiloidea</taxon>
        <taxon>Mytilidae</taxon>
        <taxon>Mytilinae</taxon>
        <taxon>Mytilus</taxon>
    </lineage>
</organism>
<dbReference type="PANTHER" id="PTHR45920:SF7">
    <property type="entry name" value="FORMIN-G"/>
    <property type="match status" value="1"/>
</dbReference>
<feature type="compositionally biased region" description="Polar residues" evidence="3">
    <location>
        <begin position="333"/>
        <end position="374"/>
    </location>
</feature>
<dbReference type="PRINTS" id="PR00828">
    <property type="entry name" value="FORMIN"/>
</dbReference>
<dbReference type="SUPFAM" id="SSF101447">
    <property type="entry name" value="Formin homology 2 domain (FH2 domain)"/>
    <property type="match status" value="2"/>
</dbReference>
<feature type="compositionally biased region" description="Basic residues" evidence="3">
    <location>
        <begin position="79"/>
        <end position="90"/>
    </location>
</feature>
<feature type="region of interest" description="Disordered" evidence="3">
    <location>
        <begin position="1102"/>
        <end position="1154"/>
    </location>
</feature>
<feature type="domain" description="FH2" evidence="4">
    <location>
        <begin position="1158"/>
        <end position="1594"/>
    </location>
</feature>
<sequence length="1637" mass="183009">MAEEADKENLVDDVVSTLQSFHIGDSPTDDTNRNNSNRQNVFQRTQHRFQSSEPSASTCIISSEYSSDDSQSSNERKSRSLKQRIQRKLNQKSENSNVGGNQNSHVPDVVPKSDPSNAVRSTTQDSQNNTNSLTDSSSQPISEASTDTAPSAEVYPNVQSSATAETQPPVSTVSQPNTSPDKPPERRRRRFITREKEPEESNTPLTADLTQKAGSESPETSTTRVRTRSRTRLLNQNEDSKGSPESSQTPELTQRTGSESPETSTTRVRTRSRTRLLNQNEDSKCSPEASQTSDSAEPGTRTRQRRSVLNESAYSGIRAKSVERTVRVRSSGLLNSNQDASKSLNLTSQTNNSVDNQASGENTESTEKPATSRRSAAECIRLRRADCDDKQLSLPTTQVTQTPVIGNPLIAKLESTYKLLRTRRTRSETPSKSEESSNSVQNSPEIQSSSKNEKTNIQQTESVPNEVSSAKPAKPVAERVPTNGQSPNKTESQNVDITAENQDGTSKHDIETKDVTLIFKSNETMDKPTNPDIHQPENKSSKLDPSIYPHHDISQTLSDQNISDKSPQKLLSGSKTEQGLSDESPQRSRNSSGTRTDQNISNTDKTPQRSRHSSGGRSLSESTEIKQVMTPKGSKSLDIPDLALNNSSLRRTPVTDLDQAMKQRDEEKLRKLFKNTEAGINDVQKHDDNSSKVVCQSEAVMETDLDHVPIQNSRFNRTVDGSLRNNSLSSPSSPKVFPEQIRSIDSPKAFTNQIKSPSSPKPFGEQPKTFSSVKPLTDQTKALNSPKPFLPMAEYKPVTSAVAQLITESINKEDEEVKPNAKEYSPYQNLDDAVKWPASVPGTLDFSRMEVFEGKMLLSWLSSSIDDNHYLRLMLTRHDLQVIGSQYCTCLIAAGVIKEVNRKDSQWLFKGDCMYYWTHTEVPVTKQQNEIGKLTPSWPPPQYLSEEDIKAGRKFTEADQQAMLVHVRNEYKTELDKVEVGHQNVLDHCREEYQSRLQNCVEKIALLEQEVARYKKLAGIEEHSQSALSDANAAEKEAGHVTNGYYDSQGQLCVAVTGTPHLQHTLAAVTPECIYGLVPTIPEENGEEGDMPVEKLKFSPEHIGVPTIPVPPPPPPPGIPPPPPPPCPAPPIPGAPPPPPGPPGAPPAPGMLQRRGSLKPLISTKSPMKPLFWNRIVVNEIKSPKHKEYANARLVWEEIDEARINFDEVDELFSKVPIDNTRKSRLTKSKSPPKQFAKVIEPKRSQAIGILLSSLRLEFFVIENAIMHLDTSQLEMEKLKAIYDNRADDEEIKKIKKHIDQNPNVPLDKPDQFLYDLTVIPDFAERMFCFLFQESFQESISVIENKLNNLKMTSDTLMNGKGVKDVLGLVLAVGNYMNGGNRSRGQADGFDISILPRLKDVKTKVGRSFDISILPRLKDVKTKDNRSSLLQFVVMTYIKKFDYDNAGTEKAILPLPDSSDISQGMQVNFDDIDKELKRIKKDFDAALKRSNKVIKHAHEDDLQPFKAVMEDFFEKGKNDLQEQDDSIKEAKMMFDEIVIYFCVKPKSGDKFVTPEYFFSSWSAFCGDFKQMWKKEQQKVLKIKIQEAEKRFKQLQEGKKAALLNTRTRKAGSLKQCPCKKENSLTLNTGNRSERNSY</sequence>
<feature type="region of interest" description="Disordered" evidence="3">
    <location>
        <begin position="18"/>
        <end position="312"/>
    </location>
</feature>
<evidence type="ECO:0000256" key="3">
    <source>
        <dbReference type="SAM" id="MobiDB-lite"/>
    </source>
</evidence>
<dbReference type="GO" id="GO:0030866">
    <property type="term" value="P:cortical actin cytoskeleton organization"/>
    <property type="evidence" value="ECO:0007669"/>
    <property type="project" value="TreeGrafter"/>
</dbReference>
<feature type="region of interest" description="Disordered" evidence="3">
    <location>
        <begin position="750"/>
        <end position="772"/>
    </location>
</feature>
<dbReference type="InterPro" id="IPR015425">
    <property type="entry name" value="FH2_Formin"/>
</dbReference>
<dbReference type="Gene3D" id="1.20.58.2220">
    <property type="entry name" value="Formin, FH2 domain"/>
    <property type="match status" value="2"/>
</dbReference>
<dbReference type="InterPro" id="IPR042201">
    <property type="entry name" value="FH2_Formin_sf"/>
</dbReference>
<feature type="compositionally biased region" description="Polar residues" evidence="3">
    <location>
        <begin position="114"/>
        <end position="149"/>
    </location>
</feature>
<feature type="compositionally biased region" description="Basic and acidic residues" evidence="3">
    <location>
        <begin position="505"/>
        <end position="514"/>
    </location>
</feature>
<evidence type="ECO:0000313" key="6">
    <source>
        <dbReference type="Proteomes" id="UP000683360"/>
    </source>
</evidence>
<feature type="compositionally biased region" description="Basic and acidic residues" evidence="3">
    <location>
        <begin position="425"/>
        <end position="435"/>
    </location>
</feature>
<dbReference type="Pfam" id="PF02181">
    <property type="entry name" value="FH2"/>
    <property type="match status" value="2"/>
</dbReference>
<feature type="compositionally biased region" description="Polar residues" evidence="3">
    <location>
        <begin position="157"/>
        <end position="180"/>
    </location>
</feature>
<feature type="coiled-coil region" evidence="2">
    <location>
        <begin position="1577"/>
        <end position="1604"/>
    </location>
</feature>
<keyword evidence="6" id="KW-1185">Reference proteome</keyword>
<dbReference type="GO" id="GO:0005884">
    <property type="term" value="C:actin filament"/>
    <property type="evidence" value="ECO:0007669"/>
    <property type="project" value="InterPro"/>
</dbReference>
<dbReference type="PANTHER" id="PTHR45920">
    <property type="entry name" value="FORMIN HOMOLOGY 2 DOMAIN CONTAINING, ISOFORM I"/>
    <property type="match status" value="1"/>
</dbReference>
<keyword evidence="2" id="KW-0175">Coiled coil</keyword>
<feature type="compositionally biased region" description="Low complexity" evidence="3">
    <location>
        <begin position="62"/>
        <end position="73"/>
    </location>
</feature>